<dbReference type="EMBL" id="JBHSFP010000001">
    <property type="protein sequence ID" value="MFC4529492.1"/>
    <property type="molecule type" value="Genomic_DNA"/>
</dbReference>
<comment type="caution">
    <text evidence="1">The sequence shown here is derived from an EMBL/GenBank/DDBJ whole genome shotgun (WGS) entry which is preliminary data.</text>
</comment>
<dbReference type="Pfam" id="PF02575">
    <property type="entry name" value="YbaB_DNA_bd"/>
    <property type="match status" value="1"/>
</dbReference>
<name>A0ABV9C9J2_9ACTN</name>
<gene>
    <name evidence="1" type="ORF">ACFO60_01855</name>
</gene>
<accession>A0ABV9C9J2</accession>
<dbReference type="InterPro" id="IPR036894">
    <property type="entry name" value="YbaB-like_sf"/>
</dbReference>
<organism evidence="1 2">
    <name type="scientific">Sphaerisporangium dianthi</name>
    <dbReference type="NCBI Taxonomy" id="1436120"/>
    <lineage>
        <taxon>Bacteria</taxon>
        <taxon>Bacillati</taxon>
        <taxon>Actinomycetota</taxon>
        <taxon>Actinomycetes</taxon>
        <taxon>Streptosporangiales</taxon>
        <taxon>Streptosporangiaceae</taxon>
        <taxon>Sphaerisporangium</taxon>
    </lineage>
</organism>
<dbReference type="Proteomes" id="UP001596004">
    <property type="component" value="Unassembled WGS sequence"/>
</dbReference>
<evidence type="ECO:0000313" key="1">
    <source>
        <dbReference type="EMBL" id="MFC4529492.1"/>
    </source>
</evidence>
<reference evidence="2" key="1">
    <citation type="journal article" date="2019" name="Int. J. Syst. Evol. Microbiol.">
        <title>The Global Catalogue of Microorganisms (GCM) 10K type strain sequencing project: providing services to taxonomists for standard genome sequencing and annotation.</title>
        <authorList>
            <consortium name="The Broad Institute Genomics Platform"/>
            <consortium name="The Broad Institute Genome Sequencing Center for Infectious Disease"/>
            <person name="Wu L."/>
            <person name="Ma J."/>
        </authorList>
    </citation>
    <scope>NUCLEOTIDE SEQUENCE [LARGE SCALE GENOMIC DNA]</scope>
    <source>
        <strain evidence="2">CGMCC 4.7132</strain>
    </source>
</reference>
<evidence type="ECO:0000313" key="2">
    <source>
        <dbReference type="Proteomes" id="UP001596004"/>
    </source>
</evidence>
<dbReference type="RefSeq" id="WP_380836027.1">
    <property type="nucleotide sequence ID" value="NZ_JBHSFP010000001.1"/>
</dbReference>
<dbReference type="InterPro" id="IPR004401">
    <property type="entry name" value="YbaB/EbfC"/>
</dbReference>
<protein>
    <submittedName>
        <fullName evidence="1">YbaB/EbfC family nucleoid-associated protein</fullName>
    </submittedName>
</protein>
<dbReference type="Gene3D" id="3.30.1310.10">
    <property type="entry name" value="Nucleoid-associated protein YbaB-like domain"/>
    <property type="match status" value="1"/>
</dbReference>
<proteinExistence type="predicted"/>
<dbReference type="SUPFAM" id="SSF82607">
    <property type="entry name" value="YbaB-like"/>
    <property type="match status" value="1"/>
</dbReference>
<keyword evidence="2" id="KW-1185">Reference proteome</keyword>
<sequence>MTTSGGPFSPTGDPEVDEVLEGLAAQSATFQAVGLRISETRGRGEAEEGRVVVEALPGGSVVSLRIDPRAMRLGSEALAEAILAAARLAEADAAGQAESLMASLVEEPPHPGGFPRG</sequence>